<dbReference type="InterPro" id="IPR027618">
    <property type="entry name" value="Beta_prop_Msarc"/>
</dbReference>
<keyword evidence="2" id="KW-0964">Secreted</keyword>
<dbReference type="InterPro" id="IPR011042">
    <property type="entry name" value="6-blade_b-propeller_TolB-like"/>
</dbReference>
<dbReference type="GO" id="GO:0030246">
    <property type="term" value="F:carbohydrate binding"/>
    <property type="evidence" value="ECO:0007669"/>
    <property type="project" value="InterPro"/>
</dbReference>
<dbReference type="eggNOG" id="COG0823">
    <property type="taxonomic scope" value="Bacteria"/>
</dbReference>
<dbReference type="PANTHER" id="PTHR36842">
    <property type="entry name" value="PROTEIN TOLB HOMOLOG"/>
    <property type="match status" value="1"/>
</dbReference>
<feature type="domain" description="CBM6" evidence="4">
    <location>
        <begin position="640"/>
        <end position="774"/>
    </location>
</feature>
<dbReference type="PANTHER" id="PTHR36842:SF1">
    <property type="entry name" value="PROTEIN TOLB"/>
    <property type="match status" value="1"/>
</dbReference>
<dbReference type="PATRIC" id="fig|111780.3.peg.4385"/>
<dbReference type="InterPro" id="IPR049346">
    <property type="entry name" value="Tsi1-like_sf"/>
</dbReference>
<evidence type="ECO:0000256" key="1">
    <source>
        <dbReference type="ARBA" id="ARBA00004613"/>
    </source>
</evidence>
<dbReference type="CDD" id="cd04080">
    <property type="entry name" value="CBM6_cellulase-like"/>
    <property type="match status" value="2"/>
</dbReference>
<evidence type="ECO:0000256" key="2">
    <source>
        <dbReference type="ARBA" id="ARBA00022525"/>
    </source>
</evidence>
<dbReference type="InterPro" id="IPR013783">
    <property type="entry name" value="Ig-like_fold"/>
</dbReference>
<evidence type="ECO:0000313" key="5">
    <source>
        <dbReference type="EMBL" id="AFZ37704.1"/>
    </source>
</evidence>
<name>K9Y085_STAC7</name>
<feature type="domain" description="CBM6" evidence="4">
    <location>
        <begin position="779"/>
        <end position="913"/>
    </location>
</feature>
<dbReference type="Gene3D" id="2.60.120.260">
    <property type="entry name" value="Galactose-binding domain-like"/>
    <property type="match status" value="2"/>
</dbReference>
<dbReference type="STRING" id="111780.Sta7437_4231"/>
<dbReference type="GO" id="GO:0005576">
    <property type="term" value="C:extracellular region"/>
    <property type="evidence" value="ECO:0007669"/>
    <property type="project" value="UniProtKB-SubCell"/>
</dbReference>
<dbReference type="NCBIfam" id="TIGR04275">
    <property type="entry name" value="beta_prop_Msarc"/>
    <property type="match status" value="7"/>
</dbReference>
<reference evidence="6" key="1">
    <citation type="journal article" date="2013" name="Proc. Natl. Acad. Sci. U.S.A.">
        <title>Improving the coverage of the cyanobacterial phylum using diversity-driven genome sequencing.</title>
        <authorList>
            <person name="Shih P.M."/>
            <person name="Wu D."/>
            <person name="Latifi A."/>
            <person name="Axen S.D."/>
            <person name="Fewer D.P."/>
            <person name="Talla E."/>
            <person name="Calteau A."/>
            <person name="Cai F."/>
            <person name="Tandeau de Marsac N."/>
            <person name="Rippka R."/>
            <person name="Herdman M."/>
            <person name="Sivonen K."/>
            <person name="Coursin T."/>
            <person name="Laurent T."/>
            <person name="Goodwin L."/>
            <person name="Nolan M."/>
            <person name="Davenport K.W."/>
            <person name="Han C.S."/>
            <person name="Rubin E.M."/>
            <person name="Eisen J.A."/>
            <person name="Woyke T."/>
            <person name="Gugger M."/>
            <person name="Kerfeld C.A."/>
        </authorList>
    </citation>
    <scope>NUCLEOTIDE SEQUENCE [LARGE SCALE GENOMIC DNA]</scope>
    <source>
        <strain evidence="6">ATCC 29371 / PCC 7437</strain>
    </source>
</reference>
<keyword evidence="3" id="KW-0732">Signal</keyword>
<protein>
    <submittedName>
        <fullName evidence="5">Carbohydrate binding family 6</fullName>
    </submittedName>
</protein>
<comment type="subcellular location">
    <subcellularLocation>
        <location evidence="1">Secreted</location>
    </subcellularLocation>
</comment>
<dbReference type="InterPro" id="IPR033764">
    <property type="entry name" value="Sdr_B"/>
</dbReference>
<organism evidence="5 6">
    <name type="scientific">Stanieria cyanosphaera (strain ATCC 29371 / PCC 7437)</name>
    <dbReference type="NCBI Taxonomy" id="111780"/>
    <lineage>
        <taxon>Bacteria</taxon>
        <taxon>Bacillati</taxon>
        <taxon>Cyanobacteriota</taxon>
        <taxon>Cyanophyceae</taxon>
        <taxon>Pleurocapsales</taxon>
        <taxon>Dermocarpellaceae</taxon>
        <taxon>Stanieria</taxon>
    </lineage>
</organism>
<dbReference type="SUPFAM" id="SSF50960">
    <property type="entry name" value="TolB, C-terminal domain"/>
    <property type="match status" value="1"/>
</dbReference>
<sequence length="1049" mass="115529">MNSNSTNSNNEENQSAVFQLTNNDTSDYSPQISGNKVVWQGDDGNDSEVYLYNHDSGTVVQLTDNDTSDYSPQISGNKVVWEGYDGKDSEIYLYDGSQTIQLTNNDIYESSPQISGNNVVWSGYDGNDSEIYLYDGTQTIQLTNNDTSDYSPQISGNKVVWEGYDGKDSEIYFYDGTNTNKLTVNGTGDYSPQISGNNVVWSGYDDNDSEIYLYDGNQTIQLTNNNTSDYSPQISGNNVVWSGYDDNDSEIYLYNGSQTIQLTNNNTSDYSPQISGNKVVWEGYDGNDSEIYLYDGSQTIQLTNNDTSDYSPRISGDKVVWQDYNGNDSEIYLNFNPFLVPGEIQGIKWHDLNGNGQQDASEPGLEGLTIYLDQNQNSQLDQGEVSTVTDANGFYSFTNLHFGNYTVAEQLPPRWQQTYPVGVEYEWSDSTQPGGISFNWVDISSVGTKLNLGDDDYAEVALPFNFSFYGEEYNSIKISSNGYLTFGKDATNYYNSWLPSSYDANNLIAPFWDDLNPKVGGSIYYYYNPTEEQFVVQYQDVPRYEVEGSLTFQTILNSDGTIVYQYDNLNATFNSATVGLENADGTKGTQVAYNENYLNNDLAISFSPVINPKNYTAHEVSIGTGEIIKNLNFGNRLTGIRIEAEDYTKYYDTTTGNIGGVYRNDDVDLGVSEDVGGGYTVGWIDSGEWLTYNVNIPETSTYQLFARVASGLDSNHSLSVSIDGQTTTLNFNGTGGWQSWSDVAGANLNLTAGNHELKLDLGTSGFNVNYIDLVPAAGIRIEVEDYTNYYDTTAGNIGGVYRNDDVDLGVSEDVGGGYTVGWIDSGEWLTYNVNIPETGLYQPIVRVASDVDATHSLDISIDGQTTTLNFNGTGGWQSWSDAIAKILNLTAGTHELKINLNSSGFNLNYIDLLPYIDLNLESDVATDTLLGNLAQTSLVGDSNNDLLTAENDSDHLLSGSQEKDVFVLGNVFEPYYAAKGWEDYVLVTDFASGDVLQLHGSADNYYLGASPEGLPKGTAIFWQGSADEAIAVVEDVLDLTIDSNSFVFI</sequence>
<dbReference type="RefSeq" id="WP_015195358.1">
    <property type="nucleotide sequence ID" value="NC_019748.1"/>
</dbReference>
<dbReference type="Pfam" id="PF03422">
    <property type="entry name" value="CBM_6"/>
    <property type="match status" value="2"/>
</dbReference>
<dbReference type="InterPro" id="IPR008979">
    <property type="entry name" value="Galactose-bd-like_sf"/>
</dbReference>
<dbReference type="HOGENOM" id="CLU_291167_0_0_3"/>
<dbReference type="SUPFAM" id="SSF117074">
    <property type="entry name" value="Hypothetical protein PA1324"/>
    <property type="match status" value="1"/>
</dbReference>
<dbReference type="EMBL" id="CP003653">
    <property type="protein sequence ID" value="AFZ37704.1"/>
    <property type="molecule type" value="Genomic_DNA"/>
</dbReference>
<dbReference type="PROSITE" id="PS51175">
    <property type="entry name" value="CBM6"/>
    <property type="match status" value="2"/>
</dbReference>
<keyword evidence="6" id="KW-1185">Reference proteome</keyword>
<dbReference type="InterPro" id="IPR006584">
    <property type="entry name" value="Cellulose-bd_IV"/>
</dbReference>
<dbReference type="Gene3D" id="2.60.40.10">
    <property type="entry name" value="Immunoglobulins"/>
    <property type="match status" value="1"/>
</dbReference>
<dbReference type="SMART" id="SM00606">
    <property type="entry name" value="CBD_IV"/>
    <property type="match status" value="2"/>
</dbReference>
<dbReference type="InterPro" id="IPR005084">
    <property type="entry name" value="CBM6"/>
</dbReference>
<accession>K9Y085</accession>
<dbReference type="Gene3D" id="2.120.10.30">
    <property type="entry name" value="TolB, C-terminal domain"/>
    <property type="match status" value="1"/>
</dbReference>
<dbReference type="AlphaFoldDB" id="K9Y085"/>
<dbReference type="KEGG" id="scs:Sta7437_4231"/>
<dbReference type="Proteomes" id="UP000010473">
    <property type="component" value="Chromosome"/>
</dbReference>
<dbReference type="OrthoDB" id="580752at2"/>
<evidence type="ECO:0000259" key="4">
    <source>
        <dbReference type="PROSITE" id="PS51175"/>
    </source>
</evidence>
<dbReference type="SUPFAM" id="SSF69304">
    <property type="entry name" value="Tricorn protease N-terminal domain"/>
    <property type="match status" value="1"/>
</dbReference>
<dbReference type="Gene3D" id="2.40.128.650">
    <property type="match status" value="3"/>
</dbReference>
<gene>
    <name evidence="5" type="ordered locus">Sta7437_4231</name>
</gene>
<dbReference type="Pfam" id="PF17210">
    <property type="entry name" value="SdrD_B"/>
    <property type="match status" value="1"/>
</dbReference>
<dbReference type="SUPFAM" id="SSF49785">
    <property type="entry name" value="Galactose-binding domain-like"/>
    <property type="match status" value="2"/>
</dbReference>
<evidence type="ECO:0000313" key="6">
    <source>
        <dbReference type="Proteomes" id="UP000010473"/>
    </source>
</evidence>
<dbReference type="GO" id="GO:0007160">
    <property type="term" value="P:cell-matrix adhesion"/>
    <property type="evidence" value="ECO:0007669"/>
    <property type="project" value="InterPro"/>
</dbReference>
<evidence type="ECO:0000256" key="3">
    <source>
        <dbReference type="ARBA" id="ARBA00022729"/>
    </source>
</evidence>
<proteinExistence type="predicted"/>